<dbReference type="Proteomes" id="UP001430990">
    <property type="component" value="Chromosome"/>
</dbReference>
<gene>
    <name evidence="1" type="ORF">BjapCC829_36465</name>
</gene>
<reference evidence="1" key="1">
    <citation type="submission" date="2021-11" db="EMBL/GenBank/DDBJ databases">
        <title>Australian commercial rhizobial inoculants.</title>
        <authorList>
            <person name="Kohlmeier M.G."/>
            <person name="O'Hara G.W."/>
            <person name="Colombi E."/>
            <person name="Ramsay J.P."/>
            <person name="Terpolilli J."/>
        </authorList>
    </citation>
    <scope>NUCLEOTIDE SEQUENCE</scope>
    <source>
        <strain evidence="1">CC829</strain>
    </source>
</reference>
<name>A0ABY3QIE0_9BRAD</name>
<keyword evidence="2" id="KW-1185">Reference proteome</keyword>
<protein>
    <submittedName>
        <fullName evidence="1">Uncharacterized protein</fullName>
    </submittedName>
</protein>
<evidence type="ECO:0000313" key="1">
    <source>
        <dbReference type="EMBL" id="UFW85359.1"/>
    </source>
</evidence>
<dbReference type="RefSeq" id="WP_231143226.1">
    <property type="nucleotide sequence ID" value="NZ_CP088100.1"/>
</dbReference>
<proteinExistence type="predicted"/>
<evidence type="ECO:0000313" key="2">
    <source>
        <dbReference type="Proteomes" id="UP001430990"/>
    </source>
</evidence>
<sequence length="89" mass="9771">MKPVRPLTFAGAFPVGRGHPTPAEMLSRDERDRYLIAAADRFYVGVSDNSAAADLVTKLSLYRATAWHNDGPEALCPARHRGTIREFSG</sequence>
<organism evidence="1 2">
    <name type="scientific">Bradyrhizobium barranii</name>
    <dbReference type="NCBI Taxonomy" id="2992140"/>
    <lineage>
        <taxon>Bacteria</taxon>
        <taxon>Pseudomonadati</taxon>
        <taxon>Pseudomonadota</taxon>
        <taxon>Alphaproteobacteria</taxon>
        <taxon>Hyphomicrobiales</taxon>
        <taxon>Nitrobacteraceae</taxon>
        <taxon>Bradyrhizobium</taxon>
    </lineage>
</organism>
<accession>A0ABY3QIE0</accession>
<dbReference type="EMBL" id="CP088100">
    <property type="protein sequence ID" value="UFW85359.1"/>
    <property type="molecule type" value="Genomic_DNA"/>
</dbReference>